<dbReference type="GO" id="GO:0006355">
    <property type="term" value="P:regulation of DNA-templated transcription"/>
    <property type="evidence" value="ECO:0007669"/>
    <property type="project" value="InterPro"/>
</dbReference>
<gene>
    <name evidence="2" type="ORF">AE618_04280</name>
</gene>
<dbReference type="EMBL" id="LGSZ01000022">
    <property type="protein sequence ID" value="KPH82143.1"/>
    <property type="molecule type" value="Genomic_DNA"/>
</dbReference>
<dbReference type="OrthoDB" id="9815501at2"/>
<evidence type="ECO:0000313" key="3">
    <source>
        <dbReference type="Proteomes" id="UP000037822"/>
    </source>
</evidence>
<comment type="caution">
    <text evidence="2">The sequence shown here is derived from an EMBL/GenBank/DDBJ whole genome shotgun (WGS) entry which is preliminary data.</text>
</comment>
<organism evidence="2 3">
    <name type="scientific">Bosea vaviloviae</name>
    <dbReference type="NCBI Taxonomy" id="1526658"/>
    <lineage>
        <taxon>Bacteria</taxon>
        <taxon>Pseudomonadati</taxon>
        <taxon>Pseudomonadota</taxon>
        <taxon>Alphaproteobacteria</taxon>
        <taxon>Hyphomicrobiales</taxon>
        <taxon>Boseaceae</taxon>
        <taxon>Bosea</taxon>
    </lineage>
</organism>
<dbReference type="Pfam" id="PF21217">
    <property type="entry name" value="PaaA2"/>
    <property type="match status" value="1"/>
</dbReference>
<evidence type="ECO:0000259" key="1">
    <source>
        <dbReference type="Pfam" id="PF21217"/>
    </source>
</evidence>
<keyword evidence="3" id="KW-1185">Reference proteome</keyword>
<evidence type="ECO:0000313" key="2">
    <source>
        <dbReference type="EMBL" id="KPH82143.1"/>
    </source>
</evidence>
<dbReference type="Gene3D" id="6.10.10.120">
    <property type="entry name" value="Antitoxin ParD1-like"/>
    <property type="match status" value="1"/>
</dbReference>
<proteinExistence type="predicted"/>
<dbReference type="InterPro" id="IPR010985">
    <property type="entry name" value="Ribbon_hlx_hlx"/>
</dbReference>
<feature type="domain" description="Stability determinant" evidence="1">
    <location>
        <begin position="47"/>
        <end position="74"/>
    </location>
</feature>
<protein>
    <recommendedName>
        <fullName evidence="1">Stability determinant domain-containing protein</fullName>
    </recommendedName>
</protein>
<dbReference type="SUPFAM" id="SSF47598">
    <property type="entry name" value="Ribbon-helix-helix"/>
    <property type="match status" value="1"/>
</dbReference>
<dbReference type="Proteomes" id="UP000037822">
    <property type="component" value="Unassembled WGS sequence"/>
</dbReference>
<sequence length="92" mass="10377">MDDPNTTLTVTLGDLAEKVEERVRSGEYDSPSEVVRAGLEALAREERAFDAELKAKVEEAMADPRPSIPAEQVFEELEKHHRQRMARDAARL</sequence>
<accession>A0A0N1F5H5</accession>
<dbReference type="InterPro" id="IPR038296">
    <property type="entry name" value="ParD_sf"/>
</dbReference>
<dbReference type="AlphaFoldDB" id="A0A0N1F5H5"/>
<dbReference type="PATRIC" id="fig|1526658.3.peg.3194"/>
<dbReference type="RefSeq" id="WP_054207802.1">
    <property type="nucleotide sequence ID" value="NZ_LGSZ01000022.1"/>
</dbReference>
<reference evidence="2 3" key="1">
    <citation type="submission" date="2015-07" db="EMBL/GenBank/DDBJ databases">
        <title>Whole genome sequencing of Bosea vaviloviae isolated from cave pool.</title>
        <authorList>
            <person name="Tan N.E.H."/>
            <person name="Lee Y.P."/>
            <person name="Gan H.M."/>
            <person name="Barton H."/>
            <person name="Savka M.A."/>
        </authorList>
    </citation>
    <scope>NUCLEOTIDE SEQUENCE [LARGE SCALE GENOMIC DNA]</scope>
    <source>
        <strain evidence="2 3">SD260</strain>
    </source>
</reference>
<dbReference type="InterPro" id="IPR048851">
    <property type="entry name" value="PaaA2_dom"/>
</dbReference>
<name>A0A0N1F5H5_9HYPH</name>